<evidence type="ECO:0000313" key="2">
    <source>
        <dbReference type="Proteomes" id="UP000014540"/>
    </source>
</evidence>
<evidence type="ECO:0000313" key="1">
    <source>
        <dbReference type="EMBL" id="EPG73714.1"/>
    </source>
</evidence>
<comment type="caution">
    <text evidence="1">The sequence shown here is derived from an EMBL/GenBank/DDBJ whole genome shotgun (WGS) entry which is preliminary data.</text>
</comment>
<dbReference type="AlphaFoldDB" id="S3UZC1"/>
<gene>
    <name evidence="1" type="ORF">LEP1GSC058_2432</name>
</gene>
<dbReference type="EMBL" id="AKWZ02000010">
    <property type="protein sequence ID" value="EPG73714.1"/>
    <property type="molecule type" value="Genomic_DNA"/>
</dbReference>
<protein>
    <submittedName>
        <fullName evidence="1">Uncharacterized protein</fullName>
    </submittedName>
</protein>
<proteinExistence type="predicted"/>
<keyword evidence="2" id="KW-1185">Reference proteome</keyword>
<sequence>MFLPIRPELQNPEIRINQTIFIVLLHFSFADIEKSDASFFFRKIHLKRKVLFGFF</sequence>
<dbReference type="Proteomes" id="UP000014540">
    <property type="component" value="Unassembled WGS sequence"/>
</dbReference>
<reference evidence="1" key="1">
    <citation type="submission" date="2013-04" db="EMBL/GenBank/DDBJ databases">
        <authorList>
            <person name="Harkins D.M."/>
            <person name="Durkin A.S."/>
            <person name="Selengut J.D."/>
            <person name="Sanka R."/>
            <person name="DePew J."/>
            <person name="Purushe J."/>
            <person name="Ahmed A."/>
            <person name="van der Linden H."/>
            <person name="Goris M.G.A."/>
            <person name="Hartskeerl R.A."/>
            <person name="Vinetz J.M."/>
            <person name="Sutton G.G."/>
            <person name="Nelson W.C."/>
            <person name="Fouts D.E."/>
        </authorList>
    </citation>
    <scope>NUCLEOTIDE SEQUENCE [LARGE SCALE GENOMIC DNA]</scope>
    <source>
        <strain evidence="1">BUT 6</strain>
    </source>
</reference>
<accession>S3UZC1</accession>
<organism evidence="1 2">
    <name type="scientific">Leptospira fainei serovar Hurstbridge str. BUT 6</name>
    <dbReference type="NCBI Taxonomy" id="1193011"/>
    <lineage>
        <taxon>Bacteria</taxon>
        <taxon>Pseudomonadati</taxon>
        <taxon>Spirochaetota</taxon>
        <taxon>Spirochaetia</taxon>
        <taxon>Leptospirales</taxon>
        <taxon>Leptospiraceae</taxon>
        <taxon>Leptospira</taxon>
    </lineage>
</organism>
<name>S3UZC1_9LEPT</name>